<name>A0A192C6A7_ECO25</name>
<accession>A0A192C6A7</accession>
<protein>
    <submittedName>
        <fullName evidence="1">Uncharacterized protein</fullName>
    </submittedName>
</protein>
<dbReference type="AlphaFoldDB" id="A0A192C6A7"/>
<proteinExistence type="predicted"/>
<dbReference type="Proteomes" id="UP000183316">
    <property type="component" value="Chromosome"/>
</dbReference>
<reference evidence="1 2" key="1">
    <citation type="submission" date="2016-03" db="EMBL/GenBank/DDBJ databases">
        <title>Genome Sequence and Comparative Pathogenic Determinants of Uropathogenic Escherichia coli O25b:H4, a Clinical Isolate from Saudi Arabia.</title>
        <authorList>
            <person name="Alyamani E.A.J."/>
            <person name="Khiyami M.A."/>
            <person name="Booq R.Y."/>
            <person name="Bahwerth F.S."/>
            <person name="Vaisvil B."/>
            <person name="Schmitt D.P."/>
            <person name="Kapatral V."/>
        </authorList>
    </citation>
    <scope>NUCLEOTIDE SEQUENCE [LARGE SCALE GENOMIC DNA]</scope>
    <source>
        <strain evidence="1 2">O25b:H4</strain>
    </source>
</reference>
<organism evidence="1 2">
    <name type="scientific">Escherichia coli O25b:H4</name>
    <dbReference type="NCBI Taxonomy" id="941280"/>
    <lineage>
        <taxon>Bacteria</taxon>
        <taxon>Pseudomonadati</taxon>
        <taxon>Pseudomonadota</taxon>
        <taxon>Gammaproteobacteria</taxon>
        <taxon>Enterobacterales</taxon>
        <taxon>Enterobacteriaceae</taxon>
        <taxon>Escherichia</taxon>
    </lineage>
</organism>
<sequence>MKKARLRMGKHRHGNKIVNLWKTKRHNTLSN</sequence>
<gene>
    <name evidence="1" type="ORF">WLH_00184</name>
</gene>
<dbReference type="EMBL" id="CP015085">
    <property type="protein sequence ID" value="ANK01445.1"/>
    <property type="molecule type" value="Genomic_DNA"/>
</dbReference>
<dbReference type="PATRIC" id="fig|941280.3.peg.184"/>
<evidence type="ECO:0000313" key="1">
    <source>
        <dbReference type="EMBL" id="ANK01445.1"/>
    </source>
</evidence>
<evidence type="ECO:0000313" key="2">
    <source>
        <dbReference type="Proteomes" id="UP000183316"/>
    </source>
</evidence>